<dbReference type="SUPFAM" id="SSF51110">
    <property type="entry name" value="alpha-D-mannose-specific plant lectins"/>
    <property type="match status" value="1"/>
</dbReference>
<feature type="domain" description="Bulb-type lectin" evidence="1">
    <location>
        <begin position="7"/>
        <end position="122"/>
    </location>
</feature>
<protein>
    <recommendedName>
        <fullName evidence="1">Bulb-type lectin domain-containing protein</fullName>
    </recommendedName>
</protein>
<dbReference type="InterPro" id="IPR036426">
    <property type="entry name" value="Bulb-type_lectin_dom_sf"/>
</dbReference>
<dbReference type="InterPro" id="IPR001480">
    <property type="entry name" value="Bulb-type_lectin_dom"/>
</dbReference>
<sequence>MVKNMLTDRLLSECKLKQKKYIVSRNKEYYLTMQEDGNLVLYNSREFVASNAVWASGTNGQGEAPFTFRVQDDGNAVVYDKEKNPTWATGTHGQGQGPYCVVVSNEGKLCVYDTNDQELWSS</sequence>
<gene>
    <name evidence="2" type="ORF">FSAL1345_LOCUS973</name>
</gene>
<evidence type="ECO:0000313" key="2">
    <source>
        <dbReference type="EMBL" id="CAE0317704.1"/>
    </source>
</evidence>
<reference evidence="2" key="1">
    <citation type="submission" date="2021-01" db="EMBL/GenBank/DDBJ databases">
        <authorList>
            <person name="Corre E."/>
            <person name="Pelletier E."/>
            <person name="Niang G."/>
            <person name="Scheremetjew M."/>
            <person name="Finn R."/>
            <person name="Kale V."/>
            <person name="Holt S."/>
            <person name="Cochrane G."/>
            <person name="Meng A."/>
            <person name="Brown T."/>
            <person name="Cohen L."/>
        </authorList>
    </citation>
    <scope>NUCLEOTIDE SEQUENCE</scope>
</reference>
<dbReference type="SMART" id="SM00108">
    <property type="entry name" value="B_lectin"/>
    <property type="match status" value="1"/>
</dbReference>
<evidence type="ECO:0000259" key="1">
    <source>
        <dbReference type="PROSITE" id="PS50927"/>
    </source>
</evidence>
<organism evidence="2">
    <name type="scientific">Fabrea salina</name>
    <dbReference type="NCBI Taxonomy" id="342563"/>
    <lineage>
        <taxon>Eukaryota</taxon>
        <taxon>Sar</taxon>
        <taxon>Alveolata</taxon>
        <taxon>Ciliophora</taxon>
        <taxon>Postciliodesmatophora</taxon>
        <taxon>Heterotrichea</taxon>
        <taxon>Heterotrichida</taxon>
        <taxon>Fabreidae</taxon>
        <taxon>Fabrea</taxon>
    </lineage>
</organism>
<dbReference type="Gene3D" id="2.90.10.10">
    <property type="entry name" value="Bulb-type lectin domain"/>
    <property type="match status" value="2"/>
</dbReference>
<dbReference type="PROSITE" id="PS50927">
    <property type="entry name" value="BULB_LECTIN"/>
    <property type="match status" value="1"/>
</dbReference>
<proteinExistence type="predicted"/>
<dbReference type="EMBL" id="HBIF01001139">
    <property type="protein sequence ID" value="CAE0317704.1"/>
    <property type="molecule type" value="Transcribed_RNA"/>
</dbReference>
<accession>A0A7S3I9K9</accession>
<name>A0A7S3I9K9_9CILI</name>
<dbReference type="AlphaFoldDB" id="A0A7S3I9K9"/>